<accession>A0A9J6FU81</accession>
<feature type="domain" description="CCHC-type" evidence="3">
    <location>
        <begin position="246"/>
        <end position="262"/>
    </location>
</feature>
<dbReference type="InterPro" id="IPR036875">
    <property type="entry name" value="Znf_CCHC_sf"/>
</dbReference>
<proteinExistence type="predicted"/>
<dbReference type="OrthoDB" id="6775559at2759"/>
<dbReference type="InterPro" id="IPR001878">
    <property type="entry name" value="Znf_CCHC"/>
</dbReference>
<dbReference type="GO" id="GO:0008270">
    <property type="term" value="F:zinc ion binding"/>
    <property type="evidence" value="ECO:0007669"/>
    <property type="project" value="UniProtKB-KW"/>
</dbReference>
<organism evidence="4 5">
    <name type="scientific">Haemaphysalis longicornis</name>
    <name type="common">Bush tick</name>
    <dbReference type="NCBI Taxonomy" id="44386"/>
    <lineage>
        <taxon>Eukaryota</taxon>
        <taxon>Metazoa</taxon>
        <taxon>Ecdysozoa</taxon>
        <taxon>Arthropoda</taxon>
        <taxon>Chelicerata</taxon>
        <taxon>Arachnida</taxon>
        <taxon>Acari</taxon>
        <taxon>Parasitiformes</taxon>
        <taxon>Ixodida</taxon>
        <taxon>Ixodoidea</taxon>
        <taxon>Ixodidae</taxon>
        <taxon>Haemaphysalinae</taxon>
        <taxon>Haemaphysalis</taxon>
    </lineage>
</organism>
<dbReference type="Proteomes" id="UP000821853">
    <property type="component" value="Unassembled WGS sequence"/>
</dbReference>
<dbReference type="PROSITE" id="PS50158">
    <property type="entry name" value="ZF_CCHC"/>
    <property type="match status" value="1"/>
</dbReference>
<dbReference type="GO" id="GO:0003676">
    <property type="term" value="F:nucleic acid binding"/>
    <property type="evidence" value="ECO:0007669"/>
    <property type="project" value="InterPro"/>
</dbReference>
<evidence type="ECO:0000313" key="5">
    <source>
        <dbReference type="Proteomes" id="UP000821853"/>
    </source>
</evidence>
<comment type="caution">
    <text evidence="4">The sequence shown here is derived from an EMBL/GenBank/DDBJ whole genome shotgun (WGS) entry which is preliminary data.</text>
</comment>
<evidence type="ECO:0000256" key="1">
    <source>
        <dbReference type="PROSITE-ProRule" id="PRU00047"/>
    </source>
</evidence>
<protein>
    <recommendedName>
        <fullName evidence="3">CCHC-type domain-containing protein</fullName>
    </recommendedName>
</protein>
<dbReference type="SUPFAM" id="SSF57756">
    <property type="entry name" value="Retrovirus zinc finger-like domains"/>
    <property type="match status" value="1"/>
</dbReference>
<keyword evidence="1" id="KW-0863">Zinc-finger</keyword>
<name>A0A9J6FU81_HAELO</name>
<keyword evidence="1" id="KW-0862">Zinc</keyword>
<evidence type="ECO:0000313" key="4">
    <source>
        <dbReference type="EMBL" id="KAH9365864.1"/>
    </source>
</evidence>
<evidence type="ECO:0000259" key="3">
    <source>
        <dbReference type="PROSITE" id="PS50158"/>
    </source>
</evidence>
<sequence>MVGDNEKLQEQVDAILTEQVRLKSIIMSEREELAYQRGRTSELEKQYESKREQDAPQNEPDKPEERKPTYALVVSSETMGKQEGASLIKKSIHPRDLGLRDATIKPGREGVMITTTSKEGSAKIETHLQEKTKDLQIKRPKENRYPIKVTGIDEEEEAGTIVQTIIEQNNLPCTTRDIEVKKTWKGRQGTTAILALNKEGHQALNNRSHLYIGWSRCRVFDHFFLPRCTKCAEHGHNAIDCEAPIRCVKCGKRGHKRDECRKDPHCHACDLDGREQSRDHEMMSWDCPVYRYKIEQERKRIITRLS</sequence>
<dbReference type="SMART" id="SM00343">
    <property type="entry name" value="ZnF_C2HC"/>
    <property type="match status" value="2"/>
</dbReference>
<dbReference type="VEuPathDB" id="VectorBase:HLOH_047313"/>
<evidence type="ECO:0000256" key="2">
    <source>
        <dbReference type="SAM" id="MobiDB-lite"/>
    </source>
</evidence>
<dbReference type="Gene3D" id="4.10.60.10">
    <property type="entry name" value="Zinc finger, CCHC-type"/>
    <property type="match status" value="1"/>
</dbReference>
<gene>
    <name evidence="4" type="ORF">HPB48_022531</name>
</gene>
<keyword evidence="5" id="KW-1185">Reference proteome</keyword>
<dbReference type="EMBL" id="JABSTR010000003">
    <property type="protein sequence ID" value="KAH9365864.1"/>
    <property type="molecule type" value="Genomic_DNA"/>
</dbReference>
<feature type="region of interest" description="Disordered" evidence="2">
    <location>
        <begin position="32"/>
        <end position="67"/>
    </location>
</feature>
<dbReference type="AlphaFoldDB" id="A0A9J6FU81"/>
<reference evidence="4 5" key="1">
    <citation type="journal article" date="2020" name="Cell">
        <title>Large-Scale Comparative Analyses of Tick Genomes Elucidate Their Genetic Diversity and Vector Capacities.</title>
        <authorList>
            <consortium name="Tick Genome and Microbiome Consortium (TIGMIC)"/>
            <person name="Jia N."/>
            <person name="Wang J."/>
            <person name="Shi W."/>
            <person name="Du L."/>
            <person name="Sun Y."/>
            <person name="Zhan W."/>
            <person name="Jiang J.F."/>
            <person name="Wang Q."/>
            <person name="Zhang B."/>
            <person name="Ji P."/>
            <person name="Bell-Sakyi L."/>
            <person name="Cui X.M."/>
            <person name="Yuan T.T."/>
            <person name="Jiang B.G."/>
            <person name="Yang W.F."/>
            <person name="Lam T.T."/>
            <person name="Chang Q.C."/>
            <person name="Ding S.J."/>
            <person name="Wang X.J."/>
            <person name="Zhu J.G."/>
            <person name="Ruan X.D."/>
            <person name="Zhao L."/>
            <person name="Wei J.T."/>
            <person name="Ye R.Z."/>
            <person name="Que T.C."/>
            <person name="Du C.H."/>
            <person name="Zhou Y.H."/>
            <person name="Cheng J.X."/>
            <person name="Dai P.F."/>
            <person name="Guo W.B."/>
            <person name="Han X.H."/>
            <person name="Huang E.J."/>
            <person name="Li L.F."/>
            <person name="Wei W."/>
            <person name="Gao Y.C."/>
            <person name="Liu J.Z."/>
            <person name="Shao H.Z."/>
            <person name="Wang X."/>
            <person name="Wang C.C."/>
            <person name="Yang T.C."/>
            <person name="Huo Q.B."/>
            <person name="Li W."/>
            <person name="Chen H.Y."/>
            <person name="Chen S.E."/>
            <person name="Zhou L.G."/>
            <person name="Ni X.B."/>
            <person name="Tian J.H."/>
            <person name="Sheng Y."/>
            <person name="Liu T."/>
            <person name="Pan Y.S."/>
            <person name="Xia L.Y."/>
            <person name="Li J."/>
            <person name="Zhao F."/>
            <person name="Cao W.C."/>
        </authorList>
    </citation>
    <scope>NUCLEOTIDE SEQUENCE [LARGE SCALE GENOMIC DNA]</scope>
    <source>
        <strain evidence="4">HaeL-2018</strain>
    </source>
</reference>
<dbReference type="OMA" id="SHANEIH"/>
<keyword evidence="1" id="KW-0479">Metal-binding</keyword>